<evidence type="ECO:0000313" key="2">
    <source>
        <dbReference type="EMBL" id="GAK50027.1"/>
    </source>
</evidence>
<dbReference type="EMBL" id="DF820455">
    <property type="protein sequence ID" value="GAK50027.1"/>
    <property type="molecule type" value="Genomic_DNA"/>
</dbReference>
<dbReference type="STRING" id="1499966.U14_01252"/>
<dbReference type="Proteomes" id="UP000030700">
    <property type="component" value="Unassembled WGS sequence"/>
</dbReference>
<evidence type="ECO:0000313" key="3">
    <source>
        <dbReference type="Proteomes" id="UP000030700"/>
    </source>
</evidence>
<protein>
    <submittedName>
        <fullName evidence="2">Uncharacterized protein</fullName>
    </submittedName>
</protein>
<proteinExistence type="predicted"/>
<gene>
    <name evidence="2" type="ORF">U14_01252</name>
</gene>
<accession>A0A0S6VRQ8</accession>
<sequence length="130" mass="14483">MGVEIRTFTNNSTDIQVALNTIADELIAEKQFALTFKGMTDEGYKVKLKKSGFLRQFSGLVYTFDIVAQRQGNMVVVKVDDGDLRNQLASLGVALFIVWPVLITAGYGWMKKGDLRKEVLDKAATLFSSR</sequence>
<dbReference type="AlphaFoldDB" id="A0A0S6VRQ8"/>
<reference evidence="2" key="1">
    <citation type="journal article" date="2015" name="PeerJ">
        <title>First genomic representation of candidate bacterial phylum KSB3 points to enhanced environmental sensing as a trigger of wastewater bulking.</title>
        <authorList>
            <person name="Sekiguchi Y."/>
            <person name="Ohashi A."/>
            <person name="Parks D.H."/>
            <person name="Yamauchi T."/>
            <person name="Tyson G.W."/>
            <person name="Hugenholtz P."/>
        </authorList>
    </citation>
    <scope>NUCLEOTIDE SEQUENCE [LARGE SCALE GENOMIC DNA]</scope>
</reference>
<name>A0A0S6VRQ8_9BACT</name>
<organism evidence="2">
    <name type="scientific">Candidatus Moduliflexus flocculans</name>
    <dbReference type="NCBI Taxonomy" id="1499966"/>
    <lineage>
        <taxon>Bacteria</taxon>
        <taxon>Candidatus Moduliflexota</taxon>
        <taxon>Candidatus Moduliflexia</taxon>
        <taxon>Candidatus Moduliflexales</taxon>
        <taxon>Candidatus Moduliflexaceae</taxon>
    </lineage>
</organism>
<evidence type="ECO:0000256" key="1">
    <source>
        <dbReference type="SAM" id="Phobius"/>
    </source>
</evidence>
<keyword evidence="1" id="KW-1133">Transmembrane helix</keyword>
<dbReference type="HOGENOM" id="CLU_1933880_0_0_0"/>
<keyword evidence="1" id="KW-0472">Membrane</keyword>
<keyword evidence="1" id="KW-0812">Transmembrane</keyword>
<keyword evidence="3" id="KW-1185">Reference proteome</keyword>
<feature type="transmembrane region" description="Helical" evidence="1">
    <location>
        <begin position="88"/>
        <end position="110"/>
    </location>
</feature>